<dbReference type="KEGG" id="thu:AC731_000240"/>
<dbReference type="InterPro" id="IPR008621">
    <property type="entry name" value="Cbb3-typ_cyt_oxidase_comp"/>
</dbReference>
<dbReference type="CDD" id="cd01324">
    <property type="entry name" value="cbb3_Oxidase_CcoQ"/>
    <property type="match status" value="1"/>
</dbReference>
<protein>
    <submittedName>
        <fullName evidence="2">Cytochrome oxidase</fullName>
    </submittedName>
</protein>
<evidence type="ECO:0000256" key="1">
    <source>
        <dbReference type="SAM" id="Phobius"/>
    </source>
</evidence>
<reference evidence="3" key="1">
    <citation type="submission" date="2016-03" db="EMBL/GenBank/DDBJ databases">
        <authorList>
            <person name="Ma C."/>
            <person name="Zhou S."/>
            <person name="Yang G."/>
        </authorList>
    </citation>
    <scope>NUCLEOTIDE SEQUENCE [LARGE SCALE GENOMIC DNA]</scope>
    <source>
        <strain evidence="3">SgZ-1</strain>
    </source>
</reference>
<organism evidence="2 3">
    <name type="scientific">Thauera humireducens</name>
    <dbReference type="NCBI Taxonomy" id="1134435"/>
    <lineage>
        <taxon>Bacteria</taxon>
        <taxon>Pseudomonadati</taxon>
        <taxon>Pseudomonadota</taxon>
        <taxon>Betaproteobacteria</taxon>
        <taxon>Rhodocyclales</taxon>
        <taxon>Zoogloeaceae</taxon>
        <taxon>Thauera</taxon>
    </lineage>
</organism>
<keyword evidence="1" id="KW-0812">Transmembrane</keyword>
<name>A0A140ICP5_9RHOO</name>
<dbReference type="STRING" id="1134435.AC731_000240"/>
<dbReference type="RefSeq" id="WP_004258709.1">
    <property type="nucleotide sequence ID" value="NZ_CP014646.1"/>
</dbReference>
<dbReference type="Proteomes" id="UP000036902">
    <property type="component" value="Chromosome"/>
</dbReference>
<sequence length="62" mass="6747">MDINDFRSLITVLGLLCFLGICYWAYSKHAKAGFDEAARLPLTDDDVPAAGGWQDKEGKANG</sequence>
<dbReference type="Pfam" id="PF05545">
    <property type="entry name" value="FixQ"/>
    <property type="match status" value="1"/>
</dbReference>
<feature type="transmembrane region" description="Helical" evidence="1">
    <location>
        <begin position="6"/>
        <end position="26"/>
    </location>
</feature>
<gene>
    <name evidence="2" type="ORF">AC731_000240</name>
</gene>
<evidence type="ECO:0000313" key="3">
    <source>
        <dbReference type="Proteomes" id="UP000036902"/>
    </source>
</evidence>
<keyword evidence="1" id="KW-0472">Membrane</keyword>
<dbReference type="AlphaFoldDB" id="A0A140ICP5"/>
<accession>A0A140ICP5</accession>
<evidence type="ECO:0000313" key="2">
    <source>
        <dbReference type="EMBL" id="AMO35520.1"/>
    </source>
</evidence>
<keyword evidence="1" id="KW-1133">Transmembrane helix</keyword>
<dbReference type="EMBL" id="CP014646">
    <property type="protein sequence ID" value="AMO35520.1"/>
    <property type="molecule type" value="Genomic_DNA"/>
</dbReference>
<proteinExistence type="predicted"/>
<keyword evidence="3" id="KW-1185">Reference proteome</keyword>